<evidence type="ECO:0000313" key="5">
    <source>
        <dbReference type="EMBL" id="BCT03373.1"/>
    </source>
</evidence>
<keyword evidence="3" id="KW-0521">NADP</keyword>
<sequence length="534" mass="59712">MSQNYDAVVVGAGMGGIYQAYRLLQIGLSVKVLDKASGPGGTWFWNRYPGAQSDTNSFLYRYSWDKEDLQTYPWAENYLDAADILAYLNHIVDRHNLRQHMLFNTEVVAMRWNDQDHTWTLKTSSGVFTSRYVVTAVGLLSEPNWPNIPGLDNFKGSLYHTARWPEHYNLRDKKVAVIGNGSTGVQLITKLAPMVGSLLCLQRHPQYTVPAGRRPVTQNERDGINKTYDEIWARARLTKNGGGFDEATRKTSDVSPEERERIFQESWDKGGGAEFMLGTFSDLVTDETANNMACDFLKRKIAQAVNDPEKRRKLTPKQLYARRPICDTGYYEQFNRENVDIVDILENPIAEVKSNGVLLADGTLHQLDVLICATGFNAFDGAYRRMHIAGRGGMTLNDHWRNGPVTNMGAAVSGFPNMFMILGPKSPLANVPPMLEAHVDFVTSAIDHVQGQKELVGAAVESTKQGEEDWGALCDAIAGYLLFPKVDSYLNGSNVEGKKRSTLIFYGGLAMFSQKLQECIDRGFPSFELIHVTE</sequence>
<dbReference type="PANTHER" id="PTHR43098">
    <property type="entry name" value="L-ORNITHINE N(5)-MONOOXYGENASE-RELATED"/>
    <property type="match status" value="1"/>
</dbReference>
<dbReference type="EMBL" id="LC610774">
    <property type="protein sequence ID" value="BCT03373.1"/>
    <property type="molecule type" value="Genomic_DNA"/>
</dbReference>
<protein>
    <submittedName>
        <fullName evidence="5">Baeyer-Villiger monooxygenase</fullName>
    </submittedName>
</protein>
<evidence type="ECO:0000256" key="4">
    <source>
        <dbReference type="ARBA" id="ARBA00023002"/>
    </source>
</evidence>
<keyword evidence="1" id="KW-0285">Flavoprotein</keyword>
<dbReference type="Pfam" id="PF13738">
    <property type="entry name" value="Pyr_redox_3"/>
    <property type="match status" value="1"/>
</dbReference>
<evidence type="ECO:0000256" key="2">
    <source>
        <dbReference type="ARBA" id="ARBA00022827"/>
    </source>
</evidence>
<reference evidence="5" key="1">
    <citation type="journal article" date="2021" name="Biosci. Biotechnol. Biochem.">
        <title>Cloning, expression, and characterization of Baeyer-Villiger monooxygenases from eukaryotic Exophiala jeanselmei strain KUFI-6N.</title>
        <authorList>
            <person name="Yamamoto T."/>
            <person name="Kobayashi K."/>
            <person name="Hasegawa Y."/>
            <person name="Iwaki H."/>
        </authorList>
    </citation>
    <scope>NUCLEOTIDE SEQUENCE</scope>
    <source>
        <strain evidence="5">KUFI-6N</strain>
    </source>
</reference>
<gene>
    <name evidence="5" type="primary">BVM3</name>
</gene>
<name>A0A8E4G0X6_EXOJE</name>
<keyword evidence="2" id="KW-0274">FAD</keyword>
<organism evidence="5">
    <name type="scientific">Exophiala jeanselmei</name>
    <name type="common">Dematiaceous fungus</name>
    <name type="synonym">Phialophora jeanselmei</name>
    <dbReference type="NCBI Taxonomy" id="5584"/>
    <lineage>
        <taxon>Eukaryota</taxon>
        <taxon>Fungi</taxon>
        <taxon>Dikarya</taxon>
        <taxon>Ascomycota</taxon>
        <taxon>Pezizomycotina</taxon>
        <taxon>Eurotiomycetes</taxon>
        <taxon>Chaetothyriomycetidae</taxon>
        <taxon>Chaetothyriales</taxon>
        <taxon>Herpotrichiellaceae</taxon>
        <taxon>Exophiala</taxon>
    </lineage>
</organism>
<proteinExistence type="predicted"/>
<dbReference type="AlphaFoldDB" id="A0A8E4G0X6"/>
<evidence type="ECO:0000256" key="3">
    <source>
        <dbReference type="ARBA" id="ARBA00022857"/>
    </source>
</evidence>
<keyword evidence="4" id="KW-0560">Oxidoreductase</keyword>
<keyword evidence="5" id="KW-0503">Monooxygenase</keyword>
<accession>A0A8E4G0X6</accession>
<dbReference type="InterPro" id="IPR050775">
    <property type="entry name" value="FAD-binding_Monooxygenases"/>
</dbReference>
<dbReference type="PANTHER" id="PTHR43098:SF5">
    <property type="entry name" value="DUAL-FUNCTIONAL MONOOXYGENASE_METHYLTRANSFERASE PSOF"/>
    <property type="match status" value="1"/>
</dbReference>
<evidence type="ECO:0000256" key="1">
    <source>
        <dbReference type="ARBA" id="ARBA00022630"/>
    </source>
</evidence>
<dbReference type="GO" id="GO:0004497">
    <property type="term" value="F:monooxygenase activity"/>
    <property type="evidence" value="ECO:0007669"/>
    <property type="project" value="UniProtKB-KW"/>
</dbReference>